<keyword evidence="6" id="KW-1185">Reference proteome</keyword>
<evidence type="ECO:0000259" key="4">
    <source>
        <dbReference type="SMART" id="SM00906"/>
    </source>
</evidence>
<sequence>MTPKISTPADDESETGSMRISASDHQYVGGEHWAAILDSIADLRDHFDREEQFTETPDASAETVVNGDGDLGNQKHRFGRALLLYGCKHASSRNEILSALPPKSTVDRYISRYFNQLDLVASSSVHGPTFLREYESFWENPSGPPIMWIGLLFSMICLALIASESTESPNMTYTEQQCLQIELYREKVVQCLMMGEYTHGGRHSLETFMNYVYIEFRIHDDAEKDVWFLHGIEVNLAKHGEMRRRMWATILLGDSLISGQMGMPLMITSDQFDTVEPRNLNDSDIDGETSSLPPSRPETENTTSLGLIARRRVLIALGVVADLTSSLKHSEYTDYMKADLVLNEAGQSIPPPLKMHSMASSVTDTPQTIMSRLFLRHIFTRGQIMLHRKFLFMKSPSTEEDSFAYSRTTCTNAALETLHIQQILDEETSPGGQLQAMQWRVGSLMNHHFLTATMILCAMVHQKHTLGREEEIMRALRTGRAIWMRRSQGSREAQRAAQAVSIVLAKAGGPRFDIEIDLRGDSRFKCSTSTHELSMAGDGDRPSEVPQGSGISTSPQKKLPAMGHAEAMDLAASVISEEQVASLRASLTDGNLANLTETSRPLFDQYLSNTAEILARGPSSDGNPFITYVLPLALGDSLIMDCVLGIGGAHMAALDSKKRDLEVLTRGHYARVLAGLQKVLANEAESYFGNTKQEKEQYVLLILLLLCVFEHTQGDIHGSVYHHIKASRHYILSLMKAPRKTASMDKLGHIRGFLLEIYSFMALKLSITPRGAMEDNPITLDPFLGSLDFLKEYKSCGFMLGFGHGLFGLVPEIADLVEKRRLEELNNSITSATFEAYKSLVAKLDTWDTFSDVLEGKDSSPRFQQGPAVSIYRTALILYLHSAFHENLHECAELCDEIDLLIDRVLPLLWGVYSNDLNLLRASESD</sequence>
<evidence type="ECO:0000313" key="5">
    <source>
        <dbReference type="EMBL" id="KAF9873051.1"/>
    </source>
</evidence>
<evidence type="ECO:0000256" key="2">
    <source>
        <dbReference type="ARBA" id="ARBA00023242"/>
    </source>
</evidence>
<dbReference type="InterPro" id="IPR021858">
    <property type="entry name" value="Fun_TF"/>
</dbReference>
<dbReference type="OrthoDB" id="4934715at2759"/>
<feature type="region of interest" description="Disordered" evidence="3">
    <location>
        <begin position="530"/>
        <end position="558"/>
    </location>
</feature>
<evidence type="ECO:0000256" key="1">
    <source>
        <dbReference type="ARBA" id="ARBA00004123"/>
    </source>
</evidence>
<dbReference type="Pfam" id="PF11951">
    <property type="entry name" value="Fungal_trans_2"/>
    <property type="match status" value="1"/>
</dbReference>
<dbReference type="GO" id="GO:0008270">
    <property type="term" value="F:zinc ion binding"/>
    <property type="evidence" value="ECO:0007669"/>
    <property type="project" value="InterPro"/>
</dbReference>
<reference evidence="5" key="1">
    <citation type="submission" date="2020-03" db="EMBL/GenBank/DDBJ databases">
        <authorList>
            <person name="He L."/>
        </authorList>
    </citation>
    <scope>NUCLEOTIDE SEQUENCE</scope>
    <source>
        <strain evidence="5">CkLH20</strain>
    </source>
</reference>
<dbReference type="GeneID" id="62165350"/>
<dbReference type="GO" id="GO:0003677">
    <property type="term" value="F:DNA binding"/>
    <property type="evidence" value="ECO:0007669"/>
    <property type="project" value="InterPro"/>
</dbReference>
<comment type="subcellular location">
    <subcellularLocation>
        <location evidence="1">Nucleus</location>
    </subcellularLocation>
</comment>
<dbReference type="GO" id="GO:0006351">
    <property type="term" value="P:DNA-templated transcription"/>
    <property type="evidence" value="ECO:0007669"/>
    <property type="project" value="InterPro"/>
</dbReference>
<evidence type="ECO:0000313" key="6">
    <source>
        <dbReference type="Proteomes" id="UP000781932"/>
    </source>
</evidence>
<evidence type="ECO:0000256" key="3">
    <source>
        <dbReference type="SAM" id="MobiDB-lite"/>
    </source>
</evidence>
<dbReference type="PANTHER" id="PTHR31001:SF74">
    <property type="entry name" value="ZN(II)2CYS6 TRANSCRIPTION FACTOR (EUROFUNG)"/>
    <property type="match status" value="1"/>
</dbReference>
<dbReference type="InterPro" id="IPR050613">
    <property type="entry name" value="Sec_Metabolite_Reg"/>
</dbReference>
<dbReference type="PANTHER" id="PTHR31001">
    <property type="entry name" value="UNCHARACTERIZED TRANSCRIPTIONAL REGULATORY PROTEIN"/>
    <property type="match status" value="1"/>
</dbReference>
<dbReference type="InterPro" id="IPR007219">
    <property type="entry name" value="XnlR_reg_dom"/>
</dbReference>
<name>A0A9P6I313_9PEZI</name>
<accession>A0A9P6I313</accession>
<dbReference type="RefSeq" id="XP_038742512.1">
    <property type="nucleotide sequence ID" value="XM_038892276.1"/>
</dbReference>
<comment type="caution">
    <text evidence="5">The sequence shown here is derived from an EMBL/GenBank/DDBJ whole genome shotgun (WGS) entry which is preliminary data.</text>
</comment>
<dbReference type="GO" id="GO:0005634">
    <property type="term" value="C:nucleus"/>
    <property type="evidence" value="ECO:0007669"/>
    <property type="project" value="UniProtKB-SubCell"/>
</dbReference>
<dbReference type="SMART" id="SM00906">
    <property type="entry name" value="Fungal_trans"/>
    <property type="match status" value="1"/>
</dbReference>
<proteinExistence type="predicted"/>
<organism evidence="5 6">
    <name type="scientific">Colletotrichum karsti</name>
    <dbReference type="NCBI Taxonomy" id="1095194"/>
    <lineage>
        <taxon>Eukaryota</taxon>
        <taxon>Fungi</taxon>
        <taxon>Dikarya</taxon>
        <taxon>Ascomycota</taxon>
        <taxon>Pezizomycotina</taxon>
        <taxon>Sordariomycetes</taxon>
        <taxon>Hypocreomycetidae</taxon>
        <taxon>Glomerellales</taxon>
        <taxon>Glomerellaceae</taxon>
        <taxon>Colletotrichum</taxon>
        <taxon>Colletotrichum boninense species complex</taxon>
    </lineage>
</organism>
<dbReference type="EMBL" id="JAATWM020000034">
    <property type="protein sequence ID" value="KAF9873051.1"/>
    <property type="molecule type" value="Genomic_DNA"/>
</dbReference>
<dbReference type="CDD" id="cd12148">
    <property type="entry name" value="fungal_TF_MHR"/>
    <property type="match status" value="1"/>
</dbReference>
<feature type="region of interest" description="Disordered" evidence="3">
    <location>
        <begin position="277"/>
        <end position="302"/>
    </location>
</feature>
<gene>
    <name evidence="5" type="ORF">CkaCkLH20_09561</name>
</gene>
<feature type="domain" description="Xylanolytic transcriptional activator regulatory" evidence="4">
    <location>
        <begin position="226"/>
        <end position="283"/>
    </location>
</feature>
<reference evidence="5" key="2">
    <citation type="submission" date="2020-11" db="EMBL/GenBank/DDBJ databases">
        <title>Whole genome sequencing of Colletotrichum sp.</title>
        <authorList>
            <person name="Li H."/>
        </authorList>
    </citation>
    <scope>NUCLEOTIDE SEQUENCE</scope>
    <source>
        <strain evidence="5">CkLH20</strain>
    </source>
</reference>
<feature type="region of interest" description="Disordered" evidence="3">
    <location>
        <begin position="1"/>
        <end position="20"/>
    </location>
</feature>
<protein>
    <recommendedName>
        <fullName evidence="4">Xylanolytic transcriptional activator regulatory domain-containing protein</fullName>
    </recommendedName>
</protein>
<keyword evidence="2" id="KW-0539">Nucleus</keyword>
<dbReference type="AlphaFoldDB" id="A0A9P6I313"/>
<dbReference type="Proteomes" id="UP000781932">
    <property type="component" value="Unassembled WGS sequence"/>
</dbReference>